<protein>
    <recommendedName>
        <fullName evidence="5">Lipoprotein</fullName>
    </recommendedName>
</protein>
<comment type="caution">
    <text evidence="3">The sequence shown here is derived from an EMBL/GenBank/DDBJ whole genome shotgun (WGS) entry which is preliminary data.</text>
</comment>
<accession>A0A0A8XAD8</accession>
<gene>
    <name evidence="3" type="ORF">SAMD00020551_4437</name>
</gene>
<feature type="signal peptide" evidence="2">
    <location>
        <begin position="1"/>
        <end position="21"/>
    </location>
</feature>
<organism evidence="3 4">
    <name type="scientific">Mesobacillus selenatarsenatis (strain DSM 18680 / JCM 14380 / FERM P-15431 / SF-1)</name>
    <dbReference type="NCBI Taxonomy" id="1321606"/>
    <lineage>
        <taxon>Bacteria</taxon>
        <taxon>Bacillati</taxon>
        <taxon>Bacillota</taxon>
        <taxon>Bacilli</taxon>
        <taxon>Bacillales</taxon>
        <taxon>Bacillaceae</taxon>
        <taxon>Mesobacillus</taxon>
    </lineage>
</organism>
<dbReference type="STRING" id="1321606.SAMD00020551_4437"/>
<keyword evidence="2" id="KW-0732">Signal</keyword>
<dbReference type="AlphaFoldDB" id="A0A0A8XAD8"/>
<reference evidence="3 4" key="1">
    <citation type="submission" date="2013-06" db="EMBL/GenBank/DDBJ databases">
        <title>Whole genome shotgun sequence of Bacillus selenatarsenatis SF-1.</title>
        <authorList>
            <person name="Kuroda M."/>
            <person name="Sei K."/>
            <person name="Yamashita M."/>
            <person name="Ike M."/>
        </authorList>
    </citation>
    <scope>NUCLEOTIDE SEQUENCE [LARGE SCALE GENOMIC DNA]</scope>
    <source>
        <strain evidence="3 4">SF-1</strain>
    </source>
</reference>
<proteinExistence type="predicted"/>
<evidence type="ECO:0008006" key="5">
    <source>
        <dbReference type="Google" id="ProtNLM"/>
    </source>
</evidence>
<dbReference type="EMBL" id="BASE01000113">
    <property type="protein sequence ID" value="GAM16249.1"/>
    <property type="molecule type" value="Genomic_DNA"/>
</dbReference>
<sequence>MKRKSLYLMYFLLASVLLVTACSSGEQQSSEANAADVSESKEPGGNQSKENEKPQNEELTNEDIEKAFEHYFNANKEGNWDWVYTSSSEKLRNLLGQTKEEFIKQQEEIIFINNVTFNDYLIKNVENIDSSIKKVVLIVKGDNNNGPFTNESIIYYVNEDNKWKFDTIGILEVKPYDFYVENEGYYKFENMKQVKTVKGMAFMADITNLSADRFQVGWSMNGSATFKSADSEKEVPLAFRIEPGQVSKNYIIQSDLEGGDLQSITFHDVFFGLGSPTEFSIDLTGENVE</sequence>
<evidence type="ECO:0000256" key="2">
    <source>
        <dbReference type="SAM" id="SignalP"/>
    </source>
</evidence>
<evidence type="ECO:0000256" key="1">
    <source>
        <dbReference type="SAM" id="MobiDB-lite"/>
    </source>
</evidence>
<dbReference type="OrthoDB" id="9818412at2"/>
<feature type="chain" id="PRO_5038353275" description="Lipoprotein" evidence="2">
    <location>
        <begin position="22"/>
        <end position="289"/>
    </location>
</feature>
<name>A0A0A8XAD8_MESS1</name>
<evidence type="ECO:0000313" key="4">
    <source>
        <dbReference type="Proteomes" id="UP000031014"/>
    </source>
</evidence>
<dbReference type="PROSITE" id="PS51257">
    <property type="entry name" value="PROKAR_LIPOPROTEIN"/>
    <property type="match status" value="1"/>
</dbReference>
<keyword evidence="4" id="KW-1185">Reference proteome</keyword>
<evidence type="ECO:0000313" key="3">
    <source>
        <dbReference type="EMBL" id="GAM16249.1"/>
    </source>
</evidence>
<dbReference type="RefSeq" id="WP_041967849.1">
    <property type="nucleotide sequence ID" value="NZ_BASE01000113.1"/>
</dbReference>
<dbReference type="Proteomes" id="UP000031014">
    <property type="component" value="Unassembled WGS sequence"/>
</dbReference>
<feature type="region of interest" description="Disordered" evidence="1">
    <location>
        <begin position="30"/>
        <end position="59"/>
    </location>
</feature>